<comment type="function">
    <text evidence="6 7">Catalyzes the reversible transfer of the terminal phosphate of ATP to form a long-chain polyphosphate (polyP).</text>
</comment>
<evidence type="ECO:0000256" key="2">
    <source>
        <dbReference type="ARBA" id="ARBA00022679"/>
    </source>
</evidence>
<dbReference type="EMBL" id="JAZDQT010000001">
    <property type="protein sequence ID" value="MEE1943604.1"/>
    <property type="molecule type" value="Genomic_DNA"/>
</dbReference>
<evidence type="ECO:0000256" key="1">
    <source>
        <dbReference type="ARBA" id="ARBA00022553"/>
    </source>
</evidence>
<dbReference type="GO" id="GO:0008976">
    <property type="term" value="F:polyphosphate kinase activity"/>
    <property type="evidence" value="ECO:0007669"/>
    <property type="project" value="UniProtKB-EC"/>
</dbReference>
<evidence type="ECO:0000313" key="13">
    <source>
        <dbReference type="Proteomes" id="UP001336835"/>
    </source>
</evidence>
<evidence type="ECO:0000256" key="7">
    <source>
        <dbReference type="RuleBase" id="RU003800"/>
    </source>
</evidence>
<feature type="domain" description="Polyphosphate kinase C-terminal" evidence="11">
    <location>
        <begin position="325"/>
        <end position="490"/>
    </location>
</feature>
<dbReference type="Pfam" id="PF02503">
    <property type="entry name" value="PP_kinase"/>
    <property type="match status" value="1"/>
</dbReference>
<keyword evidence="13" id="KW-1185">Reference proteome</keyword>
<feature type="domain" description="Polyphosphate kinase C-terminal" evidence="10">
    <location>
        <begin position="502"/>
        <end position="668"/>
    </location>
</feature>
<dbReference type="RefSeq" id="WP_330106013.1">
    <property type="nucleotide sequence ID" value="NZ_JAZDQT010000001.1"/>
</dbReference>
<dbReference type="InterPro" id="IPR024953">
    <property type="entry name" value="PP_kinase_middle"/>
</dbReference>
<keyword evidence="6" id="KW-0479">Metal-binding</keyword>
<evidence type="ECO:0000259" key="9">
    <source>
        <dbReference type="Pfam" id="PF13089"/>
    </source>
</evidence>
<comment type="similarity">
    <text evidence="6 7">Belongs to the polyphosphate kinase 1 (PPK1) family.</text>
</comment>
<dbReference type="PIRSF" id="PIRSF015589">
    <property type="entry name" value="PP_kinase"/>
    <property type="match status" value="1"/>
</dbReference>
<dbReference type="SUPFAM" id="SSF56024">
    <property type="entry name" value="Phospholipase D/nuclease"/>
    <property type="match status" value="2"/>
</dbReference>
<keyword evidence="4 6" id="KW-0418">Kinase</keyword>
<organism evidence="12 13">
    <name type="scientific">Pedobacter albus</name>
    <dbReference type="NCBI Taxonomy" id="3113905"/>
    <lineage>
        <taxon>Bacteria</taxon>
        <taxon>Pseudomonadati</taxon>
        <taxon>Bacteroidota</taxon>
        <taxon>Sphingobacteriia</taxon>
        <taxon>Sphingobacteriales</taxon>
        <taxon>Sphingobacteriaceae</taxon>
        <taxon>Pedobacter</taxon>
    </lineage>
</organism>
<keyword evidence="6" id="KW-0460">Magnesium</keyword>
<evidence type="ECO:0000256" key="6">
    <source>
        <dbReference type="HAMAP-Rule" id="MF_00347"/>
    </source>
</evidence>
<feature type="domain" description="Polyphosphate kinase N-terminal" evidence="9">
    <location>
        <begin position="10"/>
        <end position="114"/>
    </location>
</feature>
<feature type="binding site" evidence="6">
    <location>
        <position position="563"/>
    </location>
    <ligand>
        <name>ATP</name>
        <dbReference type="ChEBI" id="CHEBI:30616"/>
    </ligand>
</feature>
<evidence type="ECO:0000256" key="3">
    <source>
        <dbReference type="ARBA" id="ARBA00022741"/>
    </source>
</evidence>
<comment type="PTM">
    <text evidence="6 7">An intermediate of this reaction is the autophosphorylated ppk in which a phosphate is covalently linked to a histidine residue through a N-P bond.</text>
</comment>
<sequence length="688" mass="78910">MPDTKVEDAFFDRDLSWLTFNQRVLQEAGRTTVPLLERIKFLSIYSSNLDEFYRVRMPVLLALAKLRKKEDNSVNVDESLLDRANEAIQLQQQEYGRILKTNIIPELRSHHVQLIYDEKIPVQLDEEIERYFLSQVLAFLQPVNLAEAKSSFFPNNNELYLLVNLTVGTQEKTFILNIPSNELPRFYKVAKGDETFIVFLDDIIRCNLKRLFKEATITGCFSFKITRNAEIDLKDEYAGNLAEQIENQLQKRDFGLATRFLYQPGIPQATLDLLTEKLNLQNANLVEGGCYHNLKDFSSFPVSMASLSNASWPKIAYPPIVKDQSIFDQILAKDILINPPYQSYDSVLRFFNEAATNADVAEIYVTLYRVASDSKIVNALISAAKNGKKVFVLVELKARFDEANNIKWAKKMKEASVEIIYSVTALKVHAKIALVKRKIGLRTVYAGLFATGNFNETTANFYTDHILMTAHQGMLREMELVFIFLAKREKPTNPDLIKFNYLLVAQFNLQQAFLALIDREIAQAQQARPASIIIKLNNLEEKILIGKLYEASQAGVKIQLIVRGICRLEPGVKGMSENITARRIVDRYLEHGRVFVFHNGGKEEIYLGSADWMNRNIYRRIEVCFPVLDQEIKDEIKSMINLQLADNVQAVALDKDLNNVPIVAKGEPEQSQYRIYQFLKSKYEEQHR</sequence>
<dbReference type="PANTHER" id="PTHR30218">
    <property type="entry name" value="POLYPHOSPHATE KINASE"/>
    <property type="match status" value="1"/>
</dbReference>
<evidence type="ECO:0000259" key="10">
    <source>
        <dbReference type="Pfam" id="PF13090"/>
    </source>
</evidence>
<feature type="domain" description="Polyphosphate kinase middle" evidence="8">
    <location>
        <begin position="126"/>
        <end position="300"/>
    </location>
</feature>
<evidence type="ECO:0000256" key="4">
    <source>
        <dbReference type="ARBA" id="ARBA00022777"/>
    </source>
</evidence>
<evidence type="ECO:0000256" key="5">
    <source>
        <dbReference type="ARBA" id="ARBA00022840"/>
    </source>
</evidence>
<dbReference type="InterPro" id="IPR041108">
    <property type="entry name" value="PP_kinase_C_1"/>
</dbReference>
<gene>
    <name evidence="12" type="primary">ppk1</name>
    <name evidence="6" type="synonym">ppk</name>
    <name evidence="12" type="ORF">VRU48_00700</name>
</gene>
<proteinExistence type="inferred from homology"/>
<feature type="binding site" evidence="6">
    <location>
        <position position="462"/>
    </location>
    <ligand>
        <name>ATP</name>
        <dbReference type="ChEBI" id="CHEBI:30616"/>
    </ligand>
</feature>
<dbReference type="EC" id="2.7.4.1" evidence="6 7"/>
<feature type="binding site" evidence="6">
    <location>
        <position position="591"/>
    </location>
    <ligand>
        <name>ATP</name>
        <dbReference type="ChEBI" id="CHEBI:30616"/>
    </ligand>
</feature>
<comment type="cofactor">
    <cofactor evidence="6">
        <name>Mg(2+)</name>
        <dbReference type="ChEBI" id="CHEBI:18420"/>
    </cofactor>
</comment>
<keyword evidence="3 6" id="KW-0547">Nucleotide-binding</keyword>
<dbReference type="Proteomes" id="UP001336835">
    <property type="component" value="Unassembled WGS sequence"/>
</dbReference>
<keyword evidence="5 6" id="KW-0067">ATP-binding</keyword>
<feature type="binding site" evidence="6">
    <location>
        <position position="48"/>
    </location>
    <ligand>
        <name>ATP</name>
        <dbReference type="ChEBI" id="CHEBI:30616"/>
    </ligand>
</feature>
<dbReference type="Gene3D" id="3.30.870.10">
    <property type="entry name" value="Endonuclease Chain A"/>
    <property type="match status" value="2"/>
</dbReference>
<feature type="active site" description="Phosphohistidine intermediate" evidence="6">
    <location>
        <position position="429"/>
    </location>
</feature>
<dbReference type="HAMAP" id="MF_00347">
    <property type="entry name" value="Polyphosphate_kinase"/>
    <property type="match status" value="1"/>
</dbReference>
<reference evidence="12 13" key="1">
    <citation type="submission" date="2024-01" db="EMBL/GenBank/DDBJ databases">
        <title>Pedobacter sp. nov., isolated from fresh soil.</title>
        <authorList>
            <person name="Le N.T.T."/>
        </authorList>
    </citation>
    <scope>NUCLEOTIDE SEQUENCE [LARGE SCALE GENOMIC DNA]</scope>
    <source>
        <strain evidence="12 13">KR3-3</strain>
    </source>
</reference>
<keyword evidence="2 6" id="KW-0808">Transferase</keyword>
<dbReference type="InterPro" id="IPR036830">
    <property type="entry name" value="PP_kinase_middle_dom_sf"/>
</dbReference>
<dbReference type="SUPFAM" id="SSF143724">
    <property type="entry name" value="PHP14-like"/>
    <property type="match status" value="1"/>
</dbReference>
<protein>
    <recommendedName>
        <fullName evidence="6 7">Polyphosphate kinase</fullName>
        <ecNumber evidence="6 7">2.7.4.1</ecNumber>
    </recommendedName>
    <alternativeName>
        <fullName evidence="6">ATP-polyphosphate phosphotransferase</fullName>
    </alternativeName>
    <alternativeName>
        <fullName evidence="6">Polyphosphoric acid kinase</fullName>
    </alternativeName>
</protein>
<comment type="caution">
    <text evidence="12">The sequence shown here is derived from an EMBL/GenBank/DDBJ whole genome shotgun (WGS) entry which is preliminary data.</text>
</comment>
<dbReference type="CDD" id="cd09167">
    <property type="entry name" value="PLDc_EcPPK1_C2_like"/>
    <property type="match status" value="1"/>
</dbReference>
<dbReference type="InterPro" id="IPR025200">
    <property type="entry name" value="PPK_C_dom2"/>
</dbReference>
<dbReference type="NCBIfam" id="TIGR03705">
    <property type="entry name" value="poly_P_kin"/>
    <property type="match status" value="1"/>
</dbReference>
<evidence type="ECO:0000259" key="11">
    <source>
        <dbReference type="Pfam" id="PF17941"/>
    </source>
</evidence>
<evidence type="ECO:0000313" key="12">
    <source>
        <dbReference type="EMBL" id="MEE1943604.1"/>
    </source>
</evidence>
<dbReference type="Pfam" id="PF13090">
    <property type="entry name" value="PP_kinase_C"/>
    <property type="match status" value="1"/>
</dbReference>
<dbReference type="InterPro" id="IPR003414">
    <property type="entry name" value="PP_kinase"/>
</dbReference>
<accession>A0ABU7I2B6</accession>
<keyword evidence="1 6" id="KW-0597">Phosphoprotein</keyword>
<name>A0ABU7I2B6_9SPHI</name>
<dbReference type="Gene3D" id="3.30.1840.10">
    <property type="entry name" value="Polyphosphate kinase middle domain"/>
    <property type="match status" value="1"/>
</dbReference>
<feature type="binding site" evidence="6">
    <location>
        <position position="399"/>
    </location>
    <ligand>
        <name>Mg(2+)</name>
        <dbReference type="ChEBI" id="CHEBI:18420"/>
    </ligand>
</feature>
<evidence type="ECO:0000259" key="8">
    <source>
        <dbReference type="Pfam" id="PF02503"/>
    </source>
</evidence>
<comment type="catalytic activity">
    <reaction evidence="6 7">
        <text>[phosphate](n) + ATP = [phosphate](n+1) + ADP</text>
        <dbReference type="Rhea" id="RHEA:19573"/>
        <dbReference type="Rhea" id="RHEA-COMP:9859"/>
        <dbReference type="Rhea" id="RHEA-COMP:14280"/>
        <dbReference type="ChEBI" id="CHEBI:16838"/>
        <dbReference type="ChEBI" id="CHEBI:30616"/>
        <dbReference type="ChEBI" id="CHEBI:456216"/>
        <dbReference type="EC" id="2.7.4.1"/>
    </reaction>
</comment>
<dbReference type="PANTHER" id="PTHR30218:SF0">
    <property type="entry name" value="POLYPHOSPHATE KINASE"/>
    <property type="match status" value="1"/>
</dbReference>
<feature type="binding site" evidence="6">
    <location>
        <position position="369"/>
    </location>
    <ligand>
        <name>Mg(2+)</name>
        <dbReference type="ChEBI" id="CHEBI:18420"/>
    </ligand>
</feature>
<dbReference type="NCBIfam" id="NF003917">
    <property type="entry name" value="PRK05443.1-1"/>
    <property type="match status" value="1"/>
</dbReference>
<dbReference type="SUPFAM" id="SSF140356">
    <property type="entry name" value="PPK N-terminal domain-like"/>
    <property type="match status" value="1"/>
</dbReference>
<dbReference type="Pfam" id="PF13089">
    <property type="entry name" value="PP_kinase_N"/>
    <property type="match status" value="1"/>
</dbReference>
<dbReference type="InterPro" id="IPR025198">
    <property type="entry name" value="PPK_N_dom"/>
</dbReference>
<dbReference type="Gene3D" id="1.20.58.310">
    <property type="entry name" value="Polyphosphate kinase N-terminal domain"/>
    <property type="match status" value="1"/>
</dbReference>
<dbReference type="InterPro" id="IPR036832">
    <property type="entry name" value="PPK_N_dom_sf"/>
</dbReference>
<dbReference type="Pfam" id="PF17941">
    <property type="entry name" value="PP_kinase_C_1"/>
    <property type="match status" value="1"/>
</dbReference>